<protein>
    <recommendedName>
        <fullName evidence="5">DUF732 domain-containing protein</fullName>
    </recommendedName>
</protein>
<gene>
    <name evidence="3" type="ORF">EJ997_06830</name>
</gene>
<evidence type="ECO:0000256" key="2">
    <source>
        <dbReference type="SAM" id="SignalP"/>
    </source>
</evidence>
<feature type="chain" id="PRO_5039237783" description="DUF732 domain-containing protein" evidence="2">
    <location>
        <begin position="20"/>
        <end position="173"/>
    </location>
</feature>
<dbReference type="RefSeq" id="WP_126703890.1">
    <property type="nucleotide sequence ID" value="NZ_CP034593.1"/>
</dbReference>
<keyword evidence="4" id="KW-1185">Reference proteome</keyword>
<organism evidence="3 4">
    <name type="scientific">Flaviflexus ciconiae</name>
    <dbReference type="NCBI Taxonomy" id="2496867"/>
    <lineage>
        <taxon>Bacteria</taxon>
        <taxon>Bacillati</taxon>
        <taxon>Actinomycetota</taxon>
        <taxon>Actinomycetes</taxon>
        <taxon>Actinomycetales</taxon>
        <taxon>Actinomycetaceae</taxon>
        <taxon>Flaviflexus</taxon>
    </lineage>
</organism>
<dbReference type="EMBL" id="CP034593">
    <property type="protein sequence ID" value="AZQ77085.1"/>
    <property type="molecule type" value="Genomic_DNA"/>
</dbReference>
<reference evidence="3 4" key="1">
    <citation type="submission" date="2018-12" db="EMBL/GenBank/DDBJ databases">
        <title>Complete genome sequence of Flaviflexus sp. H23T48.</title>
        <authorList>
            <person name="Bae J.-W."/>
            <person name="Lee J.-Y."/>
        </authorList>
    </citation>
    <scope>NUCLEOTIDE SEQUENCE [LARGE SCALE GENOMIC DNA]</scope>
    <source>
        <strain evidence="3 4">H23T48</strain>
    </source>
</reference>
<accession>A0A3Q9G4D5</accession>
<sequence length="173" mass="17807">MARALLRTGLMLILPLVAAGCSTDSEAPATDGSAETTMSPTDDGLSPGINDGPQPGQPEPSVEATEASPTADESEDADEEDVPGLPSHDDVTSGLRTMIVAELGLAEDEVEDLSAAGVLEEYYSCITDQVYDTLSANALQALADADLNAELSVEDSAIFNEATTTCGELITAD</sequence>
<dbReference type="KEGG" id="flh:EJ997_06830"/>
<dbReference type="AlphaFoldDB" id="A0A3Q9G4D5"/>
<keyword evidence="2" id="KW-0732">Signal</keyword>
<evidence type="ECO:0008006" key="5">
    <source>
        <dbReference type="Google" id="ProtNLM"/>
    </source>
</evidence>
<dbReference type="Proteomes" id="UP000280344">
    <property type="component" value="Chromosome"/>
</dbReference>
<evidence type="ECO:0000313" key="3">
    <source>
        <dbReference type="EMBL" id="AZQ77085.1"/>
    </source>
</evidence>
<evidence type="ECO:0000256" key="1">
    <source>
        <dbReference type="SAM" id="MobiDB-lite"/>
    </source>
</evidence>
<proteinExistence type="predicted"/>
<dbReference type="OrthoDB" id="10015167at2"/>
<feature type="region of interest" description="Disordered" evidence="1">
    <location>
        <begin position="23"/>
        <end position="93"/>
    </location>
</feature>
<dbReference type="PROSITE" id="PS51257">
    <property type="entry name" value="PROKAR_LIPOPROTEIN"/>
    <property type="match status" value="1"/>
</dbReference>
<feature type="compositionally biased region" description="Acidic residues" evidence="1">
    <location>
        <begin position="72"/>
        <end position="82"/>
    </location>
</feature>
<name>A0A3Q9G4D5_9ACTO</name>
<feature type="signal peptide" evidence="2">
    <location>
        <begin position="1"/>
        <end position="19"/>
    </location>
</feature>
<evidence type="ECO:0000313" key="4">
    <source>
        <dbReference type="Proteomes" id="UP000280344"/>
    </source>
</evidence>